<dbReference type="Pfam" id="PF13399">
    <property type="entry name" value="LytR_C"/>
    <property type="match status" value="1"/>
</dbReference>
<organism evidence="3 4">
    <name type="scientific">Candidatus Woesebacteria bacterium GW2011_GWA1_37_8</name>
    <dbReference type="NCBI Taxonomy" id="1618546"/>
    <lineage>
        <taxon>Bacteria</taxon>
        <taxon>Candidatus Woeseibacteriota</taxon>
    </lineage>
</organism>
<name>A0A0G0K696_9BACT</name>
<evidence type="ECO:0000313" key="3">
    <source>
        <dbReference type="EMBL" id="KKQ44584.1"/>
    </source>
</evidence>
<dbReference type="Gene3D" id="3.30.70.2390">
    <property type="match status" value="1"/>
</dbReference>
<feature type="transmembrane region" description="Helical" evidence="1">
    <location>
        <begin position="231"/>
        <end position="253"/>
    </location>
</feature>
<dbReference type="AlphaFoldDB" id="A0A0G0K696"/>
<keyword evidence="1" id="KW-0472">Membrane</keyword>
<gene>
    <name evidence="3" type="ORF">US62_C0024G0006</name>
</gene>
<accession>A0A0G0K696</accession>
<keyword evidence="1" id="KW-1133">Transmembrane helix</keyword>
<sequence>MINPKKAIIFIDKQKLVGVVVNCRNYKFSNTIEVGWDENTFEISLAKIIEKLKSKKVRILLNDVFSYVIRLKVPVGMNKAEERIFVSGEISEKIPEFLNDRDWDYKEINFNMTSKSGVEESVKDVLVFSPVKYLLDLLSKVVNKTGIEVEAVEPVEIAITRNSNPIIGLALKDDLNREDKEELNIYITRSKKEPELKEIIKSENSELQTDSVIVPNTESKPEVVPKKNHNLIILIILVVFALVSTLAGIYLFIFNNRNKLTETQIIQTSTPAQSPTSSPTPSEMQVDLSVYKVEVLNGTGVSGEAAYVAQLLQGAGFENVKTADASSKGNKKTQIEVKQEILSGIVDAIVGALSSEFDVATQSAVLKVSEFDIRIIVGSRK</sequence>
<evidence type="ECO:0000256" key="1">
    <source>
        <dbReference type="SAM" id="Phobius"/>
    </source>
</evidence>
<dbReference type="InterPro" id="IPR027381">
    <property type="entry name" value="LytR/CpsA/Psr_C"/>
</dbReference>
<evidence type="ECO:0000313" key="4">
    <source>
        <dbReference type="Proteomes" id="UP000034603"/>
    </source>
</evidence>
<proteinExistence type="predicted"/>
<keyword evidence="1" id="KW-0812">Transmembrane</keyword>
<dbReference type="EMBL" id="LBTR01000024">
    <property type="protein sequence ID" value="KKQ44584.1"/>
    <property type="molecule type" value="Genomic_DNA"/>
</dbReference>
<comment type="caution">
    <text evidence="3">The sequence shown here is derived from an EMBL/GenBank/DDBJ whole genome shotgun (WGS) entry which is preliminary data.</text>
</comment>
<dbReference type="Proteomes" id="UP000034603">
    <property type="component" value="Unassembled WGS sequence"/>
</dbReference>
<protein>
    <recommendedName>
        <fullName evidence="2">LytR/CpsA/Psr regulator C-terminal domain-containing protein</fullName>
    </recommendedName>
</protein>
<evidence type="ECO:0000259" key="2">
    <source>
        <dbReference type="Pfam" id="PF13399"/>
    </source>
</evidence>
<reference evidence="3 4" key="1">
    <citation type="journal article" date="2015" name="Nature">
        <title>rRNA introns, odd ribosomes, and small enigmatic genomes across a large radiation of phyla.</title>
        <authorList>
            <person name="Brown C.T."/>
            <person name="Hug L.A."/>
            <person name="Thomas B.C."/>
            <person name="Sharon I."/>
            <person name="Castelle C.J."/>
            <person name="Singh A."/>
            <person name="Wilkins M.J."/>
            <person name="Williams K.H."/>
            <person name="Banfield J.F."/>
        </authorList>
    </citation>
    <scope>NUCLEOTIDE SEQUENCE [LARGE SCALE GENOMIC DNA]</scope>
</reference>
<feature type="domain" description="LytR/CpsA/Psr regulator C-terminal" evidence="2">
    <location>
        <begin position="291"/>
        <end position="379"/>
    </location>
</feature>